<dbReference type="EMBL" id="JARO02006916">
    <property type="protein sequence ID" value="KPP64594.1"/>
    <property type="molecule type" value="Genomic_DNA"/>
</dbReference>
<reference evidence="1 2" key="1">
    <citation type="submission" date="2015-08" db="EMBL/GenBank/DDBJ databases">
        <title>The genome of the Asian arowana (Scleropages formosus).</title>
        <authorList>
            <person name="Tan M.H."/>
            <person name="Gan H.M."/>
            <person name="Croft L.J."/>
            <person name="Austin C.M."/>
        </authorList>
    </citation>
    <scope>NUCLEOTIDE SEQUENCE [LARGE SCALE GENOMIC DNA]</scope>
    <source>
        <strain evidence="1">Aro1</strain>
    </source>
</reference>
<accession>A0A0P7U3F0</accession>
<sequence>MLCTWRPAARALPLRSRVSRGGPSERSAVLQPTKNVHFRKLTTMAAWVIDKYGSNEVLEFREDNRRPSVCTSAEVLLKVHAAALNPVDVAMRGRC</sequence>
<dbReference type="InterPro" id="IPR011032">
    <property type="entry name" value="GroES-like_sf"/>
</dbReference>
<dbReference type="Proteomes" id="UP000034805">
    <property type="component" value="Unassembled WGS sequence"/>
</dbReference>
<proteinExistence type="predicted"/>
<protein>
    <submittedName>
        <fullName evidence="1">Uncharacterized protein</fullName>
    </submittedName>
</protein>
<organism evidence="1 2">
    <name type="scientific">Scleropages formosus</name>
    <name type="common">Asian bonytongue</name>
    <name type="synonym">Osteoglossum formosum</name>
    <dbReference type="NCBI Taxonomy" id="113540"/>
    <lineage>
        <taxon>Eukaryota</taxon>
        <taxon>Metazoa</taxon>
        <taxon>Chordata</taxon>
        <taxon>Craniata</taxon>
        <taxon>Vertebrata</taxon>
        <taxon>Euteleostomi</taxon>
        <taxon>Actinopterygii</taxon>
        <taxon>Neopterygii</taxon>
        <taxon>Teleostei</taxon>
        <taxon>Osteoglossocephala</taxon>
        <taxon>Osteoglossomorpha</taxon>
        <taxon>Osteoglossiformes</taxon>
        <taxon>Osteoglossidae</taxon>
        <taxon>Scleropages</taxon>
    </lineage>
</organism>
<dbReference type="SUPFAM" id="SSF50129">
    <property type="entry name" value="GroES-like"/>
    <property type="match status" value="1"/>
</dbReference>
<gene>
    <name evidence="1" type="ORF">Z043_117038</name>
</gene>
<dbReference type="Gene3D" id="3.90.180.10">
    <property type="entry name" value="Medium-chain alcohol dehydrogenases, catalytic domain"/>
    <property type="match status" value="1"/>
</dbReference>
<evidence type="ECO:0000313" key="1">
    <source>
        <dbReference type="EMBL" id="KPP64594.1"/>
    </source>
</evidence>
<name>A0A0P7U3F0_SCLFO</name>
<comment type="caution">
    <text evidence="1">The sequence shown here is derived from an EMBL/GenBank/DDBJ whole genome shotgun (WGS) entry which is preliminary data.</text>
</comment>
<evidence type="ECO:0000313" key="2">
    <source>
        <dbReference type="Proteomes" id="UP000034805"/>
    </source>
</evidence>
<dbReference type="AlphaFoldDB" id="A0A0P7U3F0"/>